<dbReference type="Proteomes" id="UP000008810">
    <property type="component" value="Chromosome 4"/>
</dbReference>
<proteinExistence type="predicted"/>
<dbReference type="OrthoDB" id="1929779at2759"/>
<dbReference type="PANTHER" id="PTHR31949:SF3">
    <property type="entry name" value="RUN_FYVE DOMAIN PROTEIN"/>
    <property type="match status" value="1"/>
</dbReference>
<protein>
    <submittedName>
        <fullName evidence="2 3">Uncharacterized protein</fullName>
    </submittedName>
</protein>
<name>A0A0Q3LGF4_BRADI</name>
<dbReference type="PANTHER" id="PTHR31949">
    <property type="entry name" value="GASTRIC MUCIN-LIKE PROTEIN"/>
    <property type="match status" value="1"/>
</dbReference>
<feature type="compositionally biased region" description="Low complexity" evidence="1">
    <location>
        <begin position="319"/>
        <end position="329"/>
    </location>
</feature>
<feature type="region of interest" description="Disordered" evidence="1">
    <location>
        <begin position="493"/>
        <end position="514"/>
    </location>
</feature>
<dbReference type="EnsemblPlants" id="KQJ91749">
    <property type="protein sequence ID" value="KQJ91749"/>
    <property type="gene ID" value="BRADI_4g39540v3"/>
</dbReference>
<feature type="compositionally biased region" description="Polar residues" evidence="1">
    <location>
        <begin position="224"/>
        <end position="233"/>
    </location>
</feature>
<keyword evidence="4" id="KW-1185">Reference proteome</keyword>
<feature type="region of interest" description="Disordered" evidence="1">
    <location>
        <begin position="1"/>
        <end position="29"/>
    </location>
</feature>
<dbReference type="ExpressionAtlas" id="A0A0Q3LGF4">
    <property type="expression patterns" value="baseline and differential"/>
</dbReference>
<feature type="compositionally biased region" description="Low complexity" evidence="1">
    <location>
        <begin position="270"/>
        <end position="287"/>
    </location>
</feature>
<feature type="compositionally biased region" description="Low complexity" evidence="1">
    <location>
        <begin position="297"/>
        <end position="311"/>
    </location>
</feature>
<feature type="compositionally biased region" description="Low complexity" evidence="1">
    <location>
        <begin position="205"/>
        <end position="223"/>
    </location>
</feature>
<accession>A0A0Q3LGF4</accession>
<dbReference type="AlphaFoldDB" id="A0A0Q3LGF4"/>
<feature type="compositionally biased region" description="Low complexity" evidence="1">
    <location>
        <begin position="504"/>
        <end position="514"/>
    </location>
</feature>
<reference evidence="3" key="3">
    <citation type="submission" date="2018-08" db="UniProtKB">
        <authorList>
            <consortium name="EnsemblPlants"/>
        </authorList>
    </citation>
    <scope>IDENTIFICATION</scope>
    <source>
        <strain evidence="3">cv. Bd21</strain>
    </source>
</reference>
<feature type="compositionally biased region" description="Polar residues" evidence="1">
    <location>
        <begin position="130"/>
        <end position="157"/>
    </location>
</feature>
<feature type="compositionally biased region" description="Low complexity" evidence="1">
    <location>
        <begin position="427"/>
        <end position="436"/>
    </location>
</feature>
<sequence>MPISPSMRRSPAKEIAHKRGQSFGSKLPAKSTDDELMLFNDMQRSERENFLLESSDIFHESFSKLSYCPDFKLGVNIAGRVESRDLLNVDGDKTDYDWLLTPPETPLFRSLDNEEDHRIGLAPRGRAQTKPVSISRSSTMESTQRSRRSSASPNRLSPSPRANCGAAFARTRSSNSPSRCSPLLAPQPSAASPRSLTPPARNTLTPPRRSPSPVSRRVITPSSGLTSNGTRGTSPVKDNRRSSLPKLQSWQLNDPGFSSDAPPNLRTSLPDRPLSRSRGGSPSSFSGLDMGSRGSRRSMSPTPSRRASSSHSNERDRFSSCSKASATSSGDDDLDCVQSVAVGYAGSSAVKNSLSVMTTKAIASSKKASKSFSPNSAPKRTFDSAVWLMDHRKAPQDMFRPLLSSVPTTTFGAGKGSNVHRPMLSRNSSVTTSSNVHQPMLSRVPTTSEHGATFGPFMEPDQERHYISGELEATASSGIHEDIFMFDKLDEQNEGPSCQQHSLSSIPSSPEESSITEQYVKSCRWDLDMERSRTANQISSDVLGSTEAGHGKLATCARCRKLFNAVNVDVDGCDYCEECASRDGTFSTNHETHTTETPHQQDYKACIAAPHCAEDSSEASLDHQPVINEPPADSSQLVDTTEETLLGERLKNLAENNRPHFIEDSSLGHNNDISSHRVNVGGYQPEESTPVEYDHFRDQNGNHNDEISRCLPEICFQGSEFMSDITTGDCHKSTGSPSHKVNNAEGTGISVFPLQKSSSNKWPVVEGRPLAATNILCSERYYTRDNDNTMRYILGRDSSSATSSIDVGCSRQLDISFERLKSNQHGDVDKSQIGSNVSRQSIASVSDMSTSGSSVSFCPRSDVNVDACCPTDNSENDVSTMISRRENGSCKDALSSAIECWSVAQAIASNDNEAVGDVVIRNQEADKMAHDDDLCANMSVDADRNCIRSQEEDVSAITSYPVEIPEHPHACESSCDSRQVQSEAVSASDETNMFDDCSVSAISDEGVLVSATEPKIEDLPNNDFQMEPSKDNRLLILFGK</sequence>
<feature type="region of interest" description="Disordered" evidence="1">
    <location>
        <begin position="119"/>
        <end position="332"/>
    </location>
</feature>
<gene>
    <name evidence="3" type="primary">LOC100845738</name>
    <name evidence="2" type="ORF">BRADI_4g39540v3</name>
</gene>
<evidence type="ECO:0000256" key="1">
    <source>
        <dbReference type="SAM" id="MobiDB-lite"/>
    </source>
</evidence>
<organism evidence="2">
    <name type="scientific">Brachypodium distachyon</name>
    <name type="common">Purple false brome</name>
    <name type="synonym">Trachynia distachya</name>
    <dbReference type="NCBI Taxonomy" id="15368"/>
    <lineage>
        <taxon>Eukaryota</taxon>
        <taxon>Viridiplantae</taxon>
        <taxon>Streptophyta</taxon>
        <taxon>Embryophyta</taxon>
        <taxon>Tracheophyta</taxon>
        <taxon>Spermatophyta</taxon>
        <taxon>Magnoliopsida</taxon>
        <taxon>Liliopsida</taxon>
        <taxon>Poales</taxon>
        <taxon>Poaceae</taxon>
        <taxon>BOP clade</taxon>
        <taxon>Pooideae</taxon>
        <taxon>Stipodae</taxon>
        <taxon>Brachypodieae</taxon>
        <taxon>Brachypodium</taxon>
    </lineage>
</organism>
<evidence type="ECO:0000313" key="3">
    <source>
        <dbReference type="EnsemblPlants" id="KQJ91749"/>
    </source>
</evidence>
<feature type="compositionally biased region" description="Low complexity" evidence="1">
    <location>
        <begin position="181"/>
        <end position="195"/>
    </location>
</feature>
<evidence type="ECO:0000313" key="2">
    <source>
        <dbReference type="EMBL" id="KQJ91749.1"/>
    </source>
</evidence>
<reference evidence="2" key="2">
    <citation type="submission" date="2017-06" db="EMBL/GenBank/DDBJ databases">
        <title>WGS assembly of Brachypodium distachyon.</title>
        <authorList>
            <consortium name="The International Brachypodium Initiative"/>
            <person name="Lucas S."/>
            <person name="Harmon-Smith M."/>
            <person name="Lail K."/>
            <person name="Tice H."/>
            <person name="Grimwood J."/>
            <person name="Bruce D."/>
            <person name="Barry K."/>
            <person name="Shu S."/>
            <person name="Lindquist E."/>
            <person name="Wang M."/>
            <person name="Pitluck S."/>
            <person name="Vogel J.P."/>
            <person name="Garvin D.F."/>
            <person name="Mockler T.C."/>
            <person name="Schmutz J."/>
            <person name="Rokhsar D."/>
            <person name="Bevan M.W."/>
        </authorList>
    </citation>
    <scope>NUCLEOTIDE SEQUENCE</scope>
    <source>
        <strain evidence="2">Bd21</strain>
    </source>
</reference>
<dbReference type="EMBL" id="CM000883">
    <property type="protein sequence ID" value="KQJ91749.1"/>
    <property type="molecule type" value="Genomic_DNA"/>
</dbReference>
<dbReference type="Gramene" id="KQJ91749">
    <property type="protein sequence ID" value="KQJ91749"/>
    <property type="gene ID" value="BRADI_4g39540v3"/>
</dbReference>
<feature type="compositionally biased region" description="Polar residues" evidence="1">
    <location>
        <begin position="494"/>
        <end position="503"/>
    </location>
</feature>
<evidence type="ECO:0000313" key="4">
    <source>
        <dbReference type="Proteomes" id="UP000008810"/>
    </source>
</evidence>
<reference evidence="2 3" key="1">
    <citation type="journal article" date="2010" name="Nature">
        <title>Genome sequencing and analysis of the model grass Brachypodium distachyon.</title>
        <authorList>
            <consortium name="International Brachypodium Initiative"/>
        </authorList>
    </citation>
    <scope>NUCLEOTIDE SEQUENCE [LARGE SCALE GENOMIC DNA]</scope>
    <source>
        <strain evidence="2">Bd21</strain>
        <strain evidence="3">cv. Bd21</strain>
    </source>
</reference>
<feature type="region of interest" description="Disordered" evidence="1">
    <location>
        <begin position="413"/>
        <end position="437"/>
    </location>
</feature>